<reference evidence="2 3" key="1">
    <citation type="submission" date="2018-05" db="EMBL/GenBank/DDBJ databases">
        <title>Genomic Encyclopedia of Type Strains, Phase IV (KMG-IV): sequencing the most valuable type-strain genomes for metagenomic binning, comparative biology and taxonomic classification.</title>
        <authorList>
            <person name="Goeker M."/>
        </authorList>
    </citation>
    <scope>NUCLEOTIDE SEQUENCE [LARGE SCALE GENOMIC DNA]</scope>
    <source>
        <strain evidence="2 3">DSM 100333</strain>
    </source>
</reference>
<evidence type="ECO:0000313" key="3">
    <source>
        <dbReference type="Proteomes" id="UP000245870"/>
    </source>
</evidence>
<protein>
    <submittedName>
        <fullName evidence="2">Uncharacterized protein</fullName>
    </submittedName>
</protein>
<keyword evidence="1" id="KW-0472">Membrane</keyword>
<evidence type="ECO:0000256" key="1">
    <source>
        <dbReference type="SAM" id="Phobius"/>
    </source>
</evidence>
<accession>A0A2U0U1L0</accession>
<proteinExistence type="predicted"/>
<keyword evidence="1" id="KW-1133">Transmembrane helix</keyword>
<dbReference type="AlphaFoldDB" id="A0A2U0U1L0"/>
<dbReference type="Proteomes" id="UP000245870">
    <property type="component" value="Unassembled WGS sequence"/>
</dbReference>
<feature type="transmembrane region" description="Helical" evidence="1">
    <location>
        <begin position="20"/>
        <end position="41"/>
    </location>
</feature>
<dbReference type="EMBL" id="QENY01000018">
    <property type="protein sequence ID" value="PVX50158.1"/>
    <property type="molecule type" value="Genomic_DNA"/>
</dbReference>
<name>A0A2U0U1L0_9BACT</name>
<gene>
    <name evidence="2" type="ORF">C7379_11840</name>
</gene>
<comment type="caution">
    <text evidence="2">The sequence shown here is derived from an EMBL/GenBank/DDBJ whole genome shotgun (WGS) entry which is preliminary data.</text>
</comment>
<sequence length="46" mass="5144">MLAPIAKTEKGDHHWQSPLSIIHVSLNHIYLALNFSCLGLAGQRYV</sequence>
<keyword evidence="3" id="KW-1185">Reference proteome</keyword>
<organism evidence="2 3">
    <name type="scientific">Hallella colorans</name>
    <dbReference type="NCBI Taxonomy" id="1703337"/>
    <lineage>
        <taxon>Bacteria</taxon>
        <taxon>Pseudomonadati</taxon>
        <taxon>Bacteroidota</taxon>
        <taxon>Bacteroidia</taxon>
        <taxon>Bacteroidales</taxon>
        <taxon>Prevotellaceae</taxon>
        <taxon>Hallella</taxon>
    </lineage>
</organism>
<evidence type="ECO:0000313" key="2">
    <source>
        <dbReference type="EMBL" id="PVX50158.1"/>
    </source>
</evidence>
<keyword evidence="1" id="KW-0812">Transmembrane</keyword>